<organism evidence="1 2">
    <name type="scientific">Zunongwangia pacifica</name>
    <dbReference type="NCBI Taxonomy" id="2911062"/>
    <lineage>
        <taxon>Bacteria</taxon>
        <taxon>Pseudomonadati</taxon>
        <taxon>Bacteroidota</taxon>
        <taxon>Flavobacteriia</taxon>
        <taxon>Flavobacteriales</taxon>
        <taxon>Flavobacteriaceae</taxon>
        <taxon>Zunongwangia</taxon>
    </lineage>
</organism>
<name>A0A9X1ZSC8_9FLAO</name>
<accession>A0A9X1ZSC8</accession>
<sequence>MMGYSGETEFAKFPAICEGKYVVNSNTVSFFSNECIWTAEFNWSLILNGDWKFTLRDNELILKNEIGDRYVLERN</sequence>
<evidence type="ECO:0000313" key="1">
    <source>
        <dbReference type="EMBL" id="MCL6218305.1"/>
    </source>
</evidence>
<dbReference type="Proteomes" id="UP001139521">
    <property type="component" value="Unassembled WGS sequence"/>
</dbReference>
<keyword evidence="2" id="KW-1185">Reference proteome</keyword>
<reference evidence="1" key="1">
    <citation type="submission" date="2022-01" db="EMBL/GenBank/DDBJ databases">
        <title>Genome sequencing of Zunongwangia sp. M21534 genome.</title>
        <authorList>
            <person name="Chen Y."/>
            <person name="Dong C."/>
            <person name="Shao Z."/>
        </authorList>
    </citation>
    <scope>NUCLEOTIDE SEQUENCE</scope>
    <source>
        <strain evidence="1">MCCC M21534</strain>
    </source>
</reference>
<gene>
    <name evidence="1" type="ORF">L1967_08345</name>
</gene>
<protein>
    <submittedName>
        <fullName evidence="1">Uncharacterized protein</fullName>
    </submittedName>
</protein>
<proteinExistence type="predicted"/>
<dbReference type="AlphaFoldDB" id="A0A9X1ZSC8"/>
<dbReference type="RefSeq" id="WP_249601218.1">
    <property type="nucleotide sequence ID" value="NZ_JAKHSK010000009.1"/>
</dbReference>
<evidence type="ECO:0000313" key="2">
    <source>
        <dbReference type="Proteomes" id="UP001139521"/>
    </source>
</evidence>
<comment type="caution">
    <text evidence="1">The sequence shown here is derived from an EMBL/GenBank/DDBJ whole genome shotgun (WGS) entry which is preliminary data.</text>
</comment>
<dbReference type="EMBL" id="JAKHSK010000009">
    <property type="protein sequence ID" value="MCL6218305.1"/>
    <property type="molecule type" value="Genomic_DNA"/>
</dbReference>